<comment type="caution">
    <text evidence="3">The sequence shown here is derived from an EMBL/GenBank/DDBJ whole genome shotgun (WGS) entry which is preliminary data.</text>
</comment>
<evidence type="ECO:0000256" key="1">
    <source>
        <dbReference type="ARBA" id="ARBA00008791"/>
    </source>
</evidence>
<dbReference type="CDD" id="cd00293">
    <property type="entry name" value="USP-like"/>
    <property type="match status" value="1"/>
</dbReference>
<feature type="domain" description="UspA" evidence="2">
    <location>
        <begin position="22"/>
        <end position="162"/>
    </location>
</feature>
<organism evidence="3 4">
    <name type="scientific">Paenibacillus piri</name>
    <dbReference type="NCBI Taxonomy" id="2547395"/>
    <lineage>
        <taxon>Bacteria</taxon>
        <taxon>Bacillati</taxon>
        <taxon>Bacillota</taxon>
        <taxon>Bacilli</taxon>
        <taxon>Bacillales</taxon>
        <taxon>Paenibacillaceae</taxon>
        <taxon>Paenibacillus</taxon>
    </lineage>
</organism>
<dbReference type="InterPro" id="IPR006016">
    <property type="entry name" value="UspA"/>
</dbReference>
<accession>A0A4V2ZRZ9</accession>
<evidence type="ECO:0000313" key="3">
    <source>
        <dbReference type="EMBL" id="TDF91324.1"/>
    </source>
</evidence>
<dbReference type="PANTHER" id="PTHR46268">
    <property type="entry name" value="STRESS RESPONSE PROTEIN NHAX"/>
    <property type="match status" value="1"/>
</dbReference>
<dbReference type="AlphaFoldDB" id="A0A4V2ZRZ9"/>
<dbReference type="Gene3D" id="3.40.50.12370">
    <property type="match status" value="1"/>
</dbReference>
<protein>
    <submittedName>
        <fullName evidence="3">Universal stress protein</fullName>
    </submittedName>
</protein>
<dbReference type="OrthoDB" id="9789668at2"/>
<dbReference type="PRINTS" id="PR01438">
    <property type="entry name" value="UNVRSLSTRESS"/>
</dbReference>
<dbReference type="InterPro" id="IPR006015">
    <property type="entry name" value="Universal_stress_UspA"/>
</dbReference>
<evidence type="ECO:0000259" key="2">
    <source>
        <dbReference type="Pfam" id="PF00582"/>
    </source>
</evidence>
<sequence>MISSKAKQLIETGNVGAPDVRYGSILLAVDGSAPAIEATRHAVQLAKQMHAKLTAVFVDYDGEDEVIPEEHWPRYAEEEEQVLYGLAGIEVAKTMAEAENVPFIGIFLLGSTAQAIAALASRQHVDLIVAGDTGLTGFKHFLLGSFAEAIVKEAHIPVLVIKNNREAETP</sequence>
<proteinExistence type="inferred from homology"/>
<dbReference type="PANTHER" id="PTHR46268:SF6">
    <property type="entry name" value="UNIVERSAL STRESS PROTEIN UP12"/>
    <property type="match status" value="1"/>
</dbReference>
<dbReference type="EMBL" id="SMRT01000028">
    <property type="protein sequence ID" value="TDF91324.1"/>
    <property type="molecule type" value="Genomic_DNA"/>
</dbReference>
<gene>
    <name evidence="3" type="ORF">E1757_32865</name>
</gene>
<dbReference type="Proteomes" id="UP000295636">
    <property type="component" value="Unassembled WGS sequence"/>
</dbReference>
<reference evidence="3 4" key="1">
    <citation type="submission" date="2019-03" db="EMBL/GenBank/DDBJ databases">
        <title>This is whole genome sequence of Paenibacillus sp MS74 strain.</title>
        <authorList>
            <person name="Trinh H.N."/>
        </authorList>
    </citation>
    <scope>NUCLEOTIDE SEQUENCE [LARGE SCALE GENOMIC DNA]</scope>
    <source>
        <strain evidence="3 4">MS74</strain>
    </source>
</reference>
<name>A0A4V2ZRZ9_9BACL</name>
<keyword evidence="4" id="KW-1185">Reference proteome</keyword>
<comment type="similarity">
    <text evidence="1">Belongs to the universal stress protein A family.</text>
</comment>
<dbReference type="SUPFAM" id="SSF52402">
    <property type="entry name" value="Adenine nucleotide alpha hydrolases-like"/>
    <property type="match status" value="1"/>
</dbReference>
<dbReference type="Pfam" id="PF00582">
    <property type="entry name" value="Usp"/>
    <property type="match status" value="1"/>
</dbReference>
<dbReference type="RefSeq" id="WP_133236232.1">
    <property type="nucleotide sequence ID" value="NZ_SMRT01000028.1"/>
</dbReference>
<evidence type="ECO:0000313" key="4">
    <source>
        <dbReference type="Proteomes" id="UP000295636"/>
    </source>
</evidence>